<dbReference type="Proteomes" id="UP000332933">
    <property type="component" value="Unassembled WGS sequence"/>
</dbReference>
<keyword evidence="5" id="KW-1185">Reference proteome</keyword>
<organism evidence="4 5">
    <name type="scientific">Aphanomyces stellatus</name>
    <dbReference type="NCBI Taxonomy" id="120398"/>
    <lineage>
        <taxon>Eukaryota</taxon>
        <taxon>Sar</taxon>
        <taxon>Stramenopiles</taxon>
        <taxon>Oomycota</taxon>
        <taxon>Saprolegniomycetes</taxon>
        <taxon>Saprolegniales</taxon>
        <taxon>Verrucalvaceae</taxon>
        <taxon>Aphanomyces</taxon>
    </lineage>
</organism>
<accession>A0A485L253</accession>
<dbReference type="EMBL" id="CAADRA010005623">
    <property type="protein sequence ID" value="VFT91817.1"/>
    <property type="molecule type" value="Genomic_DNA"/>
</dbReference>
<name>A0A485L253_9STRA</name>
<sequence>MNVLRIAAFSDGTTGGNPAGVLLSNDVLPPVTEMARIAAQVGFSETVFAAPDTADESTLHSTYRVRYFSPESEVPFCGHATIALGAALALEKGPGVFALHLNHAKITVEGHKQDDGLVVTALQSPPTHSQAAPQPLVDAALTLFGLTESDLNPELPPARIHGGADHLVLALRRRDTLAAMHYDLEEGRKFMHAHGLVTILLAFAETPQLFHTRNPFASGGVYEDPATGAATAALAGYLRDIHWPHRGLIDVVQGEDMGMRSRLRAELSDVPGSSIRLSGTARVME</sequence>
<dbReference type="NCBIfam" id="TIGR00654">
    <property type="entry name" value="PhzF_family"/>
    <property type="match status" value="1"/>
</dbReference>
<dbReference type="InterPro" id="IPR003719">
    <property type="entry name" value="Phenazine_PhzF-like"/>
</dbReference>
<dbReference type="Pfam" id="PF02567">
    <property type="entry name" value="PhzC-PhzF"/>
    <property type="match status" value="1"/>
</dbReference>
<dbReference type="SUPFAM" id="SSF54506">
    <property type="entry name" value="Diaminopimelate epimerase-like"/>
    <property type="match status" value="1"/>
</dbReference>
<dbReference type="AlphaFoldDB" id="A0A485L253"/>
<feature type="active site" evidence="2">
    <location>
        <position position="45"/>
    </location>
</feature>
<gene>
    <name evidence="4" type="primary">Aste57867_15003</name>
    <name evidence="3" type="ORF">As57867_014947</name>
    <name evidence="4" type="ORF">ASTE57867_15003</name>
</gene>
<evidence type="ECO:0000313" key="5">
    <source>
        <dbReference type="Proteomes" id="UP000332933"/>
    </source>
</evidence>
<evidence type="ECO:0000313" key="3">
    <source>
        <dbReference type="EMBL" id="KAF0694095.1"/>
    </source>
</evidence>
<protein>
    <submittedName>
        <fullName evidence="4">Aste57867_15003 protein</fullName>
    </submittedName>
</protein>
<evidence type="ECO:0000256" key="1">
    <source>
        <dbReference type="ARBA" id="ARBA00023235"/>
    </source>
</evidence>
<reference evidence="4 5" key="1">
    <citation type="submission" date="2019-03" db="EMBL/GenBank/DDBJ databases">
        <authorList>
            <person name="Gaulin E."/>
            <person name="Dumas B."/>
        </authorList>
    </citation>
    <scope>NUCLEOTIDE SEQUENCE [LARGE SCALE GENOMIC DNA]</scope>
    <source>
        <strain evidence="4">CBS 568.67</strain>
    </source>
</reference>
<dbReference type="PANTHER" id="PTHR13774:SF39">
    <property type="entry name" value="BIOSYNTHESIS PROTEIN, PUTATIVE-RELATED"/>
    <property type="match status" value="1"/>
</dbReference>
<evidence type="ECO:0000256" key="2">
    <source>
        <dbReference type="PIRSR" id="PIRSR016184-1"/>
    </source>
</evidence>
<dbReference type="EMBL" id="VJMH01005602">
    <property type="protein sequence ID" value="KAF0694095.1"/>
    <property type="molecule type" value="Genomic_DNA"/>
</dbReference>
<dbReference type="GO" id="GO:0005737">
    <property type="term" value="C:cytoplasm"/>
    <property type="evidence" value="ECO:0007669"/>
    <property type="project" value="TreeGrafter"/>
</dbReference>
<dbReference type="PANTHER" id="PTHR13774">
    <property type="entry name" value="PHENAZINE BIOSYNTHESIS PROTEIN"/>
    <property type="match status" value="1"/>
</dbReference>
<proteinExistence type="predicted"/>
<reference evidence="3" key="2">
    <citation type="submission" date="2019-06" db="EMBL/GenBank/DDBJ databases">
        <title>Genomics analysis of Aphanomyces spp. identifies a new class of oomycete effector associated with host adaptation.</title>
        <authorList>
            <person name="Gaulin E."/>
        </authorList>
    </citation>
    <scope>NUCLEOTIDE SEQUENCE</scope>
    <source>
        <strain evidence="3">CBS 578.67</strain>
    </source>
</reference>
<evidence type="ECO:0000313" key="4">
    <source>
        <dbReference type="EMBL" id="VFT91817.1"/>
    </source>
</evidence>
<dbReference type="PIRSF" id="PIRSF016184">
    <property type="entry name" value="PhzC_PhzF"/>
    <property type="match status" value="1"/>
</dbReference>
<keyword evidence="1" id="KW-0413">Isomerase</keyword>
<dbReference type="Gene3D" id="3.10.310.10">
    <property type="entry name" value="Diaminopimelate Epimerase, Chain A, domain 1"/>
    <property type="match status" value="2"/>
</dbReference>
<dbReference type="GO" id="GO:0016853">
    <property type="term" value="F:isomerase activity"/>
    <property type="evidence" value="ECO:0007669"/>
    <property type="project" value="UniProtKB-KW"/>
</dbReference>
<dbReference type="OrthoDB" id="75169at2759"/>